<dbReference type="PROSITE" id="PS50977">
    <property type="entry name" value="HTH_TETR_2"/>
    <property type="match status" value="1"/>
</dbReference>
<sequence length="239" mass="25571">MISPVCVVSLVRVTALNGPRSTFIPDGSIDFVNRTELPIAGGDADLLGTDTSERGDAARNRRLLLDAAALLVAERSVDCISMEAVAARAGVGKGTVFRRFGSRAGLMHALLDHSEKELQSAFMFGPPPLGPGAEPIDRLVAFGRARLDLIELQGEILRAAEAGIDMRYTAAPRLVSVSHIVMMLRQNGTPGDLRLLADALLAALDASLVLHQIHDQHMPIDRIADNWEVLARRVAGGVT</sequence>
<reference evidence="4 5" key="1">
    <citation type="submission" date="2019-07" db="EMBL/GenBank/DDBJ databases">
        <title>Rhodococcus cavernicolus sp. nov., isolated from a cave.</title>
        <authorList>
            <person name="Lee S.D."/>
        </authorList>
    </citation>
    <scope>NUCLEOTIDE SEQUENCE [LARGE SCALE GENOMIC DNA]</scope>
    <source>
        <strain evidence="4 5">C1-24</strain>
    </source>
</reference>
<feature type="DNA-binding region" description="H-T-H motif" evidence="2">
    <location>
        <begin position="81"/>
        <end position="100"/>
    </location>
</feature>
<dbReference type="GO" id="GO:0000976">
    <property type="term" value="F:transcription cis-regulatory region binding"/>
    <property type="evidence" value="ECO:0007669"/>
    <property type="project" value="TreeGrafter"/>
</dbReference>
<evidence type="ECO:0000313" key="4">
    <source>
        <dbReference type="EMBL" id="KAA0024141.1"/>
    </source>
</evidence>
<evidence type="ECO:0000259" key="3">
    <source>
        <dbReference type="PROSITE" id="PS50977"/>
    </source>
</evidence>
<dbReference type="PRINTS" id="PR00455">
    <property type="entry name" value="HTHTETR"/>
</dbReference>
<dbReference type="OrthoDB" id="4542210at2"/>
<comment type="caution">
    <text evidence="4">The sequence shown here is derived from an EMBL/GenBank/DDBJ whole genome shotgun (WGS) entry which is preliminary data.</text>
</comment>
<keyword evidence="1 2" id="KW-0238">DNA-binding</keyword>
<evidence type="ECO:0000256" key="2">
    <source>
        <dbReference type="PROSITE-ProRule" id="PRU00335"/>
    </source>
</evidence>
<dbReference type="InterPro" id="IPR050109">
    <property type="entry name" value="HTH-type_TetR-like_transc_reg"/>
</dbReference>
<dbReference type="SUPFAM" id="SSF46689">
    <property type="entry name" value="Homeodomain-like"/>
    <property type="match status" value="1"/>
</dbReference>
<dbReference type="AlphaFoldDB" id="A0A5A7SIT4"/>
<feature type="domain" description="HTH tetR-type" evidence="3">
    <location>
        <begin position="58"/>
        <end position="118"/>
    </location>
</feature>
<evidence type="ECO:0000256" key="1">
    <source>
        <dbReference type="ARBA" id="ARBA00023125"/>
    </source>
</evidence>
<dbReference type="PANTHER" id="PTHR30055:SF209">
    <property type="entry name" value="POSSIBLE TRANSCRIPTIONAL REGULATORY PROTEIN (PROBABLY TETR-FAMILY)"/>
    <property type="match status" value="1"/>
</dbReference>
<accession>A0A5A7SIT4</accession>
<dbReference type="GO" id="GO:0003700">
    <property type="term" value="F:DNA-binding transcription factor activity"/>
    <property type="evidence" value="ECO:0007669"/>
    <property type="project" value="TreeGrafter"/>
</dbReference>
<dbReference type="Gene3D" id="1.10.357.10">
    <property type="entry name" value="Tetracycline Repressor, domain 2"/>
    <property type="match status" value="1"/>
</dbReference>
<dbReference type="Pfam" id="PF00440">
    <property type="entry name" value="TetR_N"/>
    <property type="match status" value="1"/>
</dbReference>
<protein>
    <submittedName>
        <fullName evidence="4">Helix-turn-helix transcriptional regulator</fullName>
    </submittedName>
</protein>
<dbReference type="Proteomes" id="UP000322244">
    <property type="component" value="Unassembled WGS sequence"/>
</dbReference>
<keyword evidence="5" id="KW-1185">Reference proteome</keyword>
<dbReference type="EMBL" id="VLNY01000002">
    <property type="protein sequence ID" value="KAA0024141.1"/>
    <property type="molecule type" value="Genomic_DNA"/>
</dbReference>
<organism evidence="4 5">
    <name type="scientific">Antrihabitans cavernicola</name>
    <dbReference type="NCBI Taxonomy" id="2495913"/>
    <lineage>
        <taxon>Bacteria</taxon>
        <taxon>Bacillati</taxon>
        <taxon>Actinomycetota</taxon>
        <taxon>Actinomycetes</taxon>
        <taxon>Mycobacteriales</taxon>
        <taxon>Nocardiaceae</taxon>
        <taxon>Antrihabitans</taxon>
    </lineage>
</organism>
<dbReference type="InterPro" id="IPR001647">
    <property type="entry name" value="HTH_TetR"/>
</dbReference>
<gene>
    <name evidence="4" type="ORF">FOY51_06205</name>
</gene>
<proteinExistence type="predicted"/>
<name>A0A5A7SIT4_9NOCA</name>
<evidence type="ECO:0000313" key="5">
    <source>
        <dbReference type="Proteomes" id="UP000322244"/>
    </source>
</evidence>
<dbReference type="PANTHER" id="PTHR30055">
    <property type="entry name" value="HTH-TYPE TRANSCRIPTIONAL REGULATOR RUTR"/>
    <property type="match status" value="1"/>
</dbReference>
<dbReference type="InterPro" id="IPR009057">
    <property type="entry name" value="Homeodomain-like_sf"/>
</dbReference>